<proteinExistence type="predicted"/>
<keyword evidence="1" id="KW-0732">Signal</keyword>
<protein>
    <submittedName>
        <fullName evidence="2">Uncharacterized protein</fullName>
    </submittedName>
</protein>
<sequence length="141" mass="14911">MIRKTVLTLALTAGMVAGAGGAASAHECFVADRSAQGNAAATHSDNWHTLTLADLYSSAHLFLQTGRPLSPAEVDAAVARAAEQGIPTSFTVFGRHMLPRSVEKMEELSSRTSDGKGVDHFFVAYGEDIIAIYFAIAFPQG</sequence>
<organism evidence="2">
    <name type="scientific">uncultured Frankineae bacterium</name>
    <dbReference type="NCBI Taxonomy" id="437475"/>
    <lineage>
        <taxon>Bacteria</taxon>
        <taxon>Bacillati</taxon>
        <taxon>Actinomycetota</taxon>
        <taxon>Actinomycetes</taxon>
        <taxon>Frankiales</taxon>
        <taxon>environmental samples</taxon>
    </lineage>
</organism>
<evidence type="ECO:0000256" key="1">
    <source>
        <dbReference type="SAM" id="SignalP"/>
    </source>
</evidence>
<dbReference type="EMBL" id="CADCUB010000063">
    <property type="protein sequence ID" value="CAA9321784.1"/>
    <property type="molecule type" value="Genomic_DNA"/>
</dbReference>
<dbReference type="AlphaFoldDB" id="A0A6J4L324"/>
<gene>
    <name evidence="2" type="ORF">AVDCRST_MAG07-1291</name>
</gene>
<accession>A0A6J4L324</accession>
<feature type="signal peptide" evidence="1">
    <location>
        <begin position="1"/>
        <end position="19"/>
    </location>
</feature>
<evidence type="ECO:0000313" key="2">
    <source>
        <dbReference type="EMBL" id="CAA9321784.1"/>
    </source>
</evidence>
<reference evidence="2" key="1">
    <citation type="submission" date="2020-02" db="EMBL/GenBank/DDBJ databases">
        <authorList>
            <person name="Meier V. D."/>
        </authorList>
    </citation>
    <scope>NUCLEOTIDE SEQUENCE</scope>
    <source>
        <strain evidence="2">AVDCRST_MAG07</strain>
    </source>
</reference>
<name>A0A6J4L324_9ACTN</name>
<feature type="chain" id="PRO_5039102091" evidence="1">
    <location>
        <begin position="20"/>
        <end position="141"/>
    </location>
</feature>